<dbReference type="Proteomes" id="UP000256845">
    <property type="component" value="Unassembled WGS sequence"/>
</dbReference>
<dbReference type="EMBL" id="QRDW01000002">
    <property type="protein sequence ID" value="RED52079.1"/>
    <property type="molecule type" value="Genomic_DNA"/>
</dbReference>
<reference evidence="1 2" key="1">
    <citation type="submission" date="2018-07" db="EMBL/GenBank/DDBJ databases">
        <title>Genomic Encyclopedia of Type Strains, Phase III (KMG-III): the genomes of soil and plant-associated and newly described type strains.</title>
        <authorList>
            <person name="Whitman W."/>
        </authorList>
    </citation>
    <scope>NUCLEOTIDE SEQUENCE [LARGE SCALE GENOMIC DNA]</scope>
    <source>
        <strain evidence="1 2">CECT 8488</strain>
    </source>
</reference>
<dbReference type="InterPro" id="IPR016032">
    <property type="entry name" value="Sig_transdc_resp-reg_C-effctor"/>
</dbReference>
<dbReference type="RefSeq" id="WP_115935636.1">
    <property type="nucleotide sequence ID" value="NZ_QRDW01000002.1"/>
</dbReference>
<gene>
    <name evidence="1" type="ORF">DFP90_10297</name>
</gene>
<dbReference type="InterPro" id="IPR036388">
    <property type="entry name" value="WH-like_DNA-bd_sf"/>
</dbReference>
<comment type="caution">
    <text evidence="1">The sequence shown here is derived from an EMBL/GenBank/DDBJ whole genome shotgun (WGS) entry which is preliminary data.</text>
</comment>
<keyword evidence="2" id="KW-1185">Reference proteome</keyword>
<evidence type="ECO:0000313" key="1">
    <source>
        <dbReference type="EMBL" id="RED52079.1"/>
    </source>
</evidence>
<sequence>MGAVYNQLLPGQFVPGQFFEAYSILWKSLAALEQGPETDAKIRSFFQRHGIQAVTWKDRLLAPHNGKDRDEVRVNKIFLTDEYSRAVLDDLGAAHKSSPLTPPYEDDTSFSGTALRMGQPYAYSQLPRDERPFLEFLYSENANVAGIVNQDSVCVPLPVSDPNKIISTINFALGRKVREREMGVFVQLASLLSSLWRRPDRANDDSHPKMSPPKPKFRDKEMETLKWAIAGKTMEEISIITAIPVRSIRYYLYKIRDHYGYATVQQTLVRVAKDFGIDP</sequence>
<proteinExistence type="predicted"/>
<dbReference type="AlphaFoldDB" id="A0A3D9HRJ4"/>
<protein>
    <submittedName>
        <fullName evidence="1">DNA-binding CsgD family transcriptional regulator</fullName>
    </submittedName>
</protein>
<accession>A0A3D9HRJ4</accession>
<dbReference type="GO" id="GO:0006355">
    <property type="term" value="P:regulation of DNA-templated transcription"/>
    <property type="evidence" value="ECO:0007669"/>
    <property type="project" value="InterPro"/>
</dbReference>
<name>A0A3D9HRJ4_9PROT</name>
<keyword evidence="1" id="KW-0238">DNA-binding</keyword>
<dbReference type="GO" id="GO:0003677">
    <property type="term" value="F:DNA binding"/>
    <property type="evidence" value="ECO:0007669"/>
    <property type="project" value="UniProtKB-KW"/>
</dbReference>
<evidence type="ECO:0000313" key="2">
    <source>
        <dbReference type="Proteomes" id="UP000256845"/>
    </source>
</evidence>
<organism evidence="1 2">
    <name type="scientific">Aestuariispira insulae</name>
    <dbReference type="NCBI Taxonomy" id="1461337"/>
    <lineage>
        <taxon>Bacteria</taxon>
        <taxon>Pseudomonadati</taxon>
        <taxon>Pseudomonadota</taxon>
        <taxon>Alphaproteobacteria</taxon>
        <taxon>Rhodospirillales</taxon>
        <taxon>Kiloniellaceae</taxon>
        <taxon>Aestuariispira</taxon>
    </lineage>
</organism>
<dbReference type="OrthoDB" id="7345476at2"/>
<dbReference type="Gene3D" id="1.10.10.10">
    <property type="entry name" value="Winged helix-like DNA-binding domain superfamily/Winged helix DNA-binding domain"/>
    <property type="match status" value="1"/>
</dbReference>
<dbReference type="SUPFAM" id="SSF46894">
    <property type="entry name" value="C-terminal effector domain of the bipartite response regulators"/>
    <property type="match status" value="1"/>
</dbReference>